<dbReference type="PANTHER" id="PTHR42924">
    <property type="entry name" value="EXONUCLEASE"/>
    <property type="match status" value="1"/>
</dbReference>
<comment type="caution">
    <text evidence="2">The sequence shown here is derived from an EMBL/GenBank/DDBJ whole genome shotgun (WGS) entry which is preliminary data.</text>
</comment>
<dbReference type="PANTHER" id="PTHR42924:SF3">
    <property type="entry name" value="POLYMERASE_HISTIDINOL PHOSPHATASE N-TERMINAL DOMAIN-CONTAINING PROTEIN"/>
    <property type="match status" value="1"/>
</dbReference>
<evidence type="ECO:0000313" key="2">
    <source>
        <dbReference type="EMBL" id="KAK9166909.1"/>
    </source>
</evidence>
<keyword evidence="3" id="KW-1185">Reference proteome</keyword>
<dbReference type="Proteomes" id="UP001419268">
    <property type="component" value="Unassembled WGS sequence"/>
</dbReference>
<dbReference type="SUPFAM" id="SSF89550">
    <property type="entry name" value="PHP domain-like"/>
    <property type="match status" value="1"/>
</dbReference>
<dbReference type="Gene3D" id="3.20.20.140">
    <property type="entry name" value="Metal-dependent hydrolases"/>
    <property type="match status" value="1"/>
</dbReference>
<dbReference type="AlphaFoldDB" id="A0AAP0LD54"/>
<reference evidence="2 3" key="1">
    <citation type="submission" date="2024-01" db="EMBL/GenBank/DDBJ databases">
        <title>Genome assemblies of Stephania.</title>
        <authorList>
            <person name="Yang L."/>
        </authorList>
    </citation>
    <scope>NUCLEOTIDE SEQUENCE [LARGE SCALE GENOMIC DNA]</scope>
    <source>
        <strain evidence="2">JXDWG</strain>
        <tissue evidence="2">Leaf</tissue>
    </source>
</reference>
<dbReference type="EMBL" id="JBBNAG010000001">
    <property type="protein sequence ID" value="KAK9166909.1"/>
    <property type="molecule type" value="Genomic_DNA"/>
</dbReference>
<accession>A0AAP0LD54</accession>
<feature type="region of interest" description="Disordered" evidence="1">
    <location>
        <begin position="1"/>
        <end position="23"/>
    </location>
</feature>
<organism evidence="2 3">
    <name type="scientific">Stephania cephalantha</name>
    <dbReference type="NCBI Taxonomy" id="152367"/>
    <lineage>
        <taxon>Eukaryota</taxon>
        <taxon>Viridiplantae</taxon>
        <taxon>Streptophyta</taxon>
        <taxon>Embryophyta</taxon>
        <taxon>Tracheophyta</taxon>
        <taxon>Spermatophyta</taxon>
        <taxon>Magnoliopsida</taxon>
        <taxon>Ranunculales</taxon>
        <taxon>Menispermaceae</taxon>
        <taxon>Menispermoideae</taxon>
        <taxon>Cissampelideae</taxon>
        <taxon>Stephania</taxon>
    </lineage>
</organism>
<evidence type="ECO:0000313" key="3">
    <source>
        <dbReference type="Proteomes" id="UP001419268"/>
    </source>
</evidence>
<sequence length="172" mass="19211">MDANKTKKKKRRNGRKKKATAEQTLYAKSVREWVSLDSSSSSSSSSDSTPPSLDDDFGLRSCVGDDKLVFDLHSHSIFSDGFLSPTALVERAHRNGFDLQDIQDYKGSLLRKLRAIVRSKIREESIFLHVVETAGSVKVKAEPKLSVANVANLANKNYQGIIIMTYVQFLFL</sequence>
<dbReference type="InterPro" id="IPR052018">
    <property type="entry name" value="PHP_domain"/>
</dbReference>
<dbReference type="InterPro" id="IPR016195">
    <property type="entry name" value="Pol/histidinol_Pase-like"/>
</dbReference>
<gene>
    <name evidence="2" type="ORF">Scep_002100</name>
</gene>
<dbReference type="GO" id="GO:0004534">
    <property type="term" value="F:5'-3' RNA exonuclease activity"/>
    <property type="evidence" value="ECO:0007669"/>
    <property type="project" value="TreeGrafter"/>
</dbReference>
<feature type="compositionally biased region" description="Basic residues" evidence="1">
    <location>
        <begin position="1"/>
        <end position="18"/>
    </location>
</feature>
<protein>
    <submittedName>
        <fullName evidence="2">Uncharacterized protein</fullName>
    </submittedName>
</protein>
<evidence type="ECO:0000256" key="1">
    <source>
        <dbReference type="SAM" id="MobiDB-lite"/>
    </source>
</evidence>
<proteinExistence type="predicted"/>
<dbReference type="GO" id="GO:0035312">
    <property type="term" value="F:5'-3' DNA exonuclease activity"/>
    <property type="evidence" value="ECO:0007669"/>
    <property type="project" value="TreeGrafter"/>
</dbReference>
<name>A0AAP0LD54_9MAGN</name>